<reference evidence="2" key="1">
    <citation type="submission" date="2020-07" db="EMBL/GenBank/DDBJ databases">
        <title>Huge and variable diversity of episymbiotic CPR bacteria and DPANN archaea in groundwater ecosystems.</title>
        <authorList>
            <person name="He C.Y."/>
            <person name="Keren R."/>
            <person name="Whittaker M."/>
            <person name="Farag I.F."/>
            <person name="Doudna J."/>
            <person name="Cate J.H.D."/>
            <person name="Banfield J.F."/>
        </authorList>
    </citation>
    <scope>NUCLEOTIDE SEQUENCE</scope>
    <source>
        <strain evidence="2">NC_groundwater_672_Ag_B-0.1um_62_36</strain>
    </source>
</reference>
<protein>
    <submittedName>
        <fullName evidence="2">Uncharacterized protein</fullName>
    </submittedName>
</protein>
<dbReference type="EMBL" id="JACPRF010000344">
    <property type="protein sequence ID" value="MBI2877453.1"/>
    <property type="molecule type" value="Genomic_DNA"/>
</dbReference>
<comment type="caution">
    <text evidence="2">The sequence shown here is derived from an EMBL/GenBank/DDBJ whole genome shotgun (WGS) entry which is preliminary data.</text>
</comment>
<gene>
    <name evidence="2" type="ORF">HYY20_11275</name>
</gene>
<accession>A0A932FXD2</accession>
<dbReference type="AlphaFoldDB" id="A0A932FXD2"/>
<evidence type="ECO:0000313" key="3">
    <source>
        <dbReference type="Proteomes" id="UP000769766"/>
    </source>
</evidence>
<name>A0A932FXD2_UNCTE</name>
<organism evidence="2 3">
    <name type="scientific">Tectimicrobiota bacterium</name>
    <dbReference type="NCBI Taxonomy" id="2528274"/>
    <lineage>
        <taxon>Bacteria</taxon>
        <taxon>Pseudomonadati</taxon>
        <taxon>Nitrospinota/Tectimicrobiota group</taxon>
        <taxon>Candidatus Tectimicrobiota</taxon>
    </lineage>
</organism>
<dbReference type="PANTHER" id="PTHR34700">
    <property type="entry name" value="POTASSIUM BINDING PROTEIN KBP"/>
    <property type="match status" value="1"/>
</dbReference>
<evidence type="ECO:0000256" key="1">
    <source>
        <dbReference type="SAM" id="MobiDB-lite"/>
    </source>
</evidence>
<dbReference type="Proteomes" id="UP000769766">
    <property type="component" value="Unassembled WGS sequence"/>
</dbReference>
<feature type="region of interest" description="Disordered" evidence="1">
    <location>
        <begin position="1"/>
        <end position="36"/>
    </location>
</feature>
<sequence length="292" mass="31589">MSLPVGGAPPLRVEDSSSRINAPATPPAWGDRTAGGSLPAIRVFHPSVTPEAPGEEQGVQRPVAARHQMEGAGYILSAEPPPAKRIVATMEDRETLAEGDVVYVNLGKAEGAFPGATFFVYRLGRLIVHPFTQKPLGYLVTVLGTLEVIDSQEKTSVAMVADSYNNPIFKGDRIAPFEEIEVPQVDLLKIPEAKEIQGVIVALKDDKQFAGHSDIVYLDRGGEDGVTPGDVFTVYRPGKVIEELALEKIQLPQVELGELTVISTQERTATALITYSAVEMRVGDRVAYKYKP</sequence>
<proteinExistence type="predicted"/>
<dbReference type="PANTHER" id="PTHR34700:SF4">
    <property type="entry name" value="PHAGE-LIKE ELEMENT PBSX PROTEIN XKDP"/>
    <property type="match status" value="1"/>
</dbReference>
<dbReference type="InterPro" id="IPR052196">
    <property type="entry name" value="Bact_Kbp"/>
</dbReference>
<evidence type="ECO:0000313" key="2">
    <source>
        <dbReference type="EMBL" id="MBI2877453.1"/>
    </source>
</evidence>